<dbReference type="AlphaFoldDB" id="A0A8B7YSQ6"/>
<dbReference type="Pfam" id="PF15487">
    <property type="entry name" value="FAM220"/>
    <property type="match status" value="1"/>
</dbReference>
<dbReference type="KEGG" id="aplc:110981841"/>
<keyword evidence="1" id="KW-0040">ANK repeat</keyword>
<dbReference type="Pfam" id="PF00023">
    <property type="entry name" value="Ank"/>
    <property type="match status" value="1"/>
</dbReference>
<dbReference type="PROSITE" id="PS50297">
    <property type="entry name" value="ANK_REP_REGION"/>
    <property type="match status" value="2"/>
</dbReference>
<dbReference type="InterPro" id="IPR002110">
    <property type="entry name" value="Ankyrin_rpt"/>
</dbReference>
<dbReference type="SUPFAM" id="SSF48403">
    <property type="entry name" value="Ankyrin repeat"/>
    <property type="match status" value="1"/>
</dbReference>
<gene>
    <name evidence="5 6 7 8 9 10" type="primary">LOC110981841</name>
</gene>
<evidence type="ECO:0000313" key="5">
    <source>
        <dbReference type="RefSeq" id="XP_022095498.1"/>
    </source>
</evidence>
<feature type="repeat" description="ANK" evidence="1">
    <location>
        <begin position="404"/>
        <end position="427"/>
    </location>
</feature>
<dbReference type="OrthoDB" id="60433at2759"/>
<feature type="region of interest" description="Disordered" evidence="2">
    <location>
        <begin position="16"/>
        <end position="140"/>
    </location>
</feature>
<keyword evidence="4" id="KW-1185">Reference proteome</keyword>
<sequence>MTRSVKDLRELICVSRLTMRDSDEEDDDLSRPLSSLSIFGENSPSSSVTQLGESVNDLSVAPRPPLEGKALKSRSQHPAGARPKQSPATKHVANVNNNASLDFKKFKTPLPPLESRPSSGSSVDSDRPGSGEVGGQDSQRGDFDGLLQYIDGEVIVDWLRRAHEMVDELSSWCNTRDNFVTFANFLLMDFAEVQRLELLKMEVGILHDELSQVFNQGVSQGKVTLTDLSRLVAAILREYPRRLCGPRGTHVFLSILDTLSSERTAEYKTLLTDVKISTRNREFAQSLLAIRAFFLLSVWSNVVNFYRRFQSDDPLREPCLSGDPVVKPLPVVSIVQQRAYQAVQYGFVSVLHYLVRSGKLDVDSVNKDDRSLVFEAVMHNQPKVLHYLLSKAQPGLDVNRPSDSGNTPLHAAANWGYAEVVHMLLDKARASVNAPNPKCDDATPLHLAVMQGHTAVCKLLLEAGADPNASMNGISPAQLAQDMGHGDILVLLRKRRGTYDYEEMVDDDSEGLMES</sequence>
<reference evidence="5 6" key="1">
    <citation type="submission" date="2025-04" db="UniProtKB">
        <authorList>
            <consortium name="RefSeq"/>
        </authorList>
    </citation>
    <scope>IDENTIFICATION</scope>
</reference>
<dbReference type="InterPro" id="IPR040355">
    <property type="entry name" value="FAM220A"/>
</dbReference>
<dbReference type="InterPro" id="IPR036770">
    <property type="entry name" value="Ankyrin_rpt-contain_sf"/>
</dbReference>
<dbReference type="RefSeq" id="XP_022095499.1">
    <property type="nucleotide sequence ID" value="XM_022239807.1"/>
</dbReference>
<dbReference type="OMA" id="NKQYAQW"/>
<feature type="compositionally biased region" description="Polar residues" evidence="2">
    <location>
        <begin position="40"/>
        <end position="57"/>
    </location>
</feature>
<dbReference type="GeneID" id="110981841"/>
<evidence type="ECO:0000256" key="1">
    <source>
        <dbReference type="PROSITE-ProRule" id="PRU00023"/>
    </source>
</evidence>
<evidence type="ECO:0000256" key="2">
    <source>
        <dbReference type="SAM" id="MobiDB-lite"/>
    </source>
</evidence>
<evidence type="ECO:0000313" key="10">
    <source>
        <dbReference type="RefSeq" id="XP_022095503.1"/>
    </source>
</evidence>
<dbReference type="PRINTS" id="PR01415">
    <property type="entry name" value="ANKYRIN"/>
</dbReference>
<feature type="domain" description="SIPAR" evidence="3">
    <location>
        <begin position="6"/>
        <end position="295"/>
    </location>
</feature>
<dbReference type="RefSeq" id="XP_022095501.1">
    <property type="nucleotide sequence ID" value="XM_022239809.1"/>
</dbReference>
<evidence type="ECO:0000313" key="9">
    <source>
        <dbReference type="RefSeq" id="XP_022095502.1"/>
    </source>
</evidence>
<dbReference type="SMART" id="SM00248">
    <property type="entry name" value="ANK"/>
    <property type="match status" value="5"/>
</dbReference>
<proteinExistence type="predicted"/>
<name>A0A8B7YSQ6_ACAPL</name>
<accession>A0A8B7YSQ6</accession>
<dbReference type="RefSeq" id="XP_022095498.1">
    <property type="nucleotide sequence ID" value="XM_022239806.1"/>
</dbReference>
<evidence type="ECO:0000259" key="3">
    <source>
        <dbReference type="Pfam" id="PF15487"/>
    </source>
</evidence>
<dbReference type="RefSeq" id="XP_022095500.1">
    <property type="nucleotide sequence ID" value="XM_022239808.1"/>
</dbReference>
<dbReference type="PANTHER" id="PTHR31980">
    <property type="entry name" value="PROTEIN FAM220A"/>
    <property type="match status" value="1"/>
</dbReference>
<evidence type="ECO:0000313" key="8">
    <source>
        <dbReference type="RefSeq" id="XP_022095501.1"/>
    </source>
</evidence>
<dbReference type="Gene3D" id="1.25.40.20">
    <property type="entry name" value="Ankyrin repeat-containing domain"/>
    <property type="match status" value="1"/>
</dbReference>
<feature type="repeat" description="ANK" evidence="1">
    <location>
        <begin position="440"/>
        <end position="472"/>
    </location>
</feature>
<dbReference type="PANTHER" id="PTHR31980:SF1">
    <property type="entry name" value="PROTEIN FAM220A"/>
    <property type="match status" value="1"/>
</dbReference>
<dbReference type="Pfam" id="PF12796">
    <property type="entry name" value="Ank_2"/>
    <property type="match status" value="1"/>
</dbReference>
<dbReference type="Proteomes" id="UP000694845">
    <property type="component" value="Unplaced"/>
</dbReference>
<dbReference type="RefSeq" id="XP_022095503.1">
    <property type="nucleotide sequence ID" value="XM_022239811.1"/>
</dbReference>
<evidence type="ECO:0000313" key="4">
    <source>
        <dbReference type="Proteomes" id="UP000694845"/>
    </source>
</evidence>
<protein>
    <submittedName>
        <fullName evidence="5 6">Uncharacterized protein LOC110981841</fullName>
    </submittedName>
</protein>
<dbReference type="InterPro" id="IPR029155">
    <property type="entry name" value="SIPAR"/>
</dbReference>
<organism evidence="4 7">
    <name type="scientific">Acanthaster planci</name>
    <name type="common">Crown-of-thorns starfish</name>
    <dbReference type="NCBI Taxonomy" id="133434"/>
    <lineage>
        <taxon>Eukaryota</taxon>
        <taxon>Metazoa</taxon>
        <taxon>Echinodermata</taxon>
        <taxon>Eleutherozoa</taxon>
        <taxon>Asterozoa</taxon>
        <taxon>Asteroidea</taxon>
        <taxon>Valvatacea</taxon>
        <taxon>Valvatida</taxon>
        <taxon>Acanthasteridae</taxon>
        <taxon>Acanthaster</taxon>
    </lineage>
</organism>
<evidence type="ECO:0000313" key="7">
    <source>
        <dbReference type="RefSeq" id="XP_022095500.1"/>
    </source>
</evidence>
<dbReference type="RefSeq" id="XP_022095502.1">
    <property type="nucleotide sequence ID" value="XM_022239810.1"/>
</dbReference>
<dbReference type="PROSITE" id="PS50088">
    <property type="entry name" value="ANK_REPEAT"/>
    <property type="match status" value="2"/>
</dbReference>
<evidence type="ECO:0000313" key="6">
    <source>
        <dbReference type="RefSeq" id="XP_022095499.1"/>
    </source>
</evidence>